<reference evidence="1 2" key="1">
    <citation type="journal article" date="2014" name="PLoS Genet.">
        <title>Phylogenetically driven sequencing of extremely halophilic archaea reveals strategies for static and dynamic osmo-response.</title>
        <authorList>
            <person name="Becker E.A."/>
            <person name="Seitzer P.M."/>
            <person name="Tritt A."/>
            <person name="Larsen D."/>
            <person name="Krusor M."/>
            <person name="Yao A.I."/>
            <person name="Wu D."/>
            <person name="Madern D."/>
            <person name="Eisen J.A."/>
            <person name="Darling A.E."/>
            <person name="Facciotti M.T."/>
        </authorList>
    </citation>
    <scope>NUCLEOTIDE SEQUENCE [LARGE SCALE GENOMIC DNA]</scope>
    <source>
        <strain evidence="1 2">DSM 5350</strain>
    </source>
</reference>
<gene>
    <name evidence="1" type="ORF">C449_12168</name>
</gene>
<organism evidence="1 2">
    <name type="scientific">Halococcus saccharolyticus DSM 5350</name>
    <dbReference type="NCBI Taxonomy" id="1227455"/>
    <lineage>
        <taxon>Archaea</taxon>
        <taxon>Methanobacteriati</taxon>
        <taxon>Methanobacteriota</taxon>
        <taxon>Stenosarchaea group</taxon>
        <taxon>Halobacteria</taxon>
        <taxon>Halobacteriales</taxon>
        <taxon>Halococcaceae</taxon>
        <taxon>Halococcus</taxon>
    </lineage>
</organism>
<evidence type="ECO:0000313" key="2">
    <source>
        <dbReference type="Proteomes" id="UP000011669"/>
    </source>
</evidence>
<accession>M0MEV4</accession>
<dbReference type="AlphaFoldDB" id="M0MEV4"/>
<dbReference type="InParanoid" id="M0MEV4"/>
<dbReference type="Proteomes" id="UP000011669">
    <property type="component" value="Unassembled WGS sequence"/>
</dbReference>
<name>M0MEV4_9EURY</name>
<dbReference type="EMBL" id="AOMD01000025">
    <property type="protein sequence ID" value="EMA44282.1"/>
    <property type="molecule type" value="Genomic_DNA"/>
</dbReference>
<sequence>MPATAQSKSTDPRDRMGVFKRLDDVPTRRRLHQHAAAYEGRDVWAEFINANGDRYKTEDTRQRVERAGEVWKDHMDGRGRHYALATPADVEAWASWMVDEYTVGYAYNGYWVRVDAFYEWLRWHTDHPHVYQPVRMAAADPDAPASRAIWDEKVGRRRDRE</sequence>
<dbReference type="PATRIC" id="fig|1227455.4.peg.2496"/>
<keyword evidence="2" id="KW-1185">Reference proteome</keyword>
<comment type="caution">
    <text evidence="1">The sequence shown here is derived from an EMBL/GenBank/DDBJ whole genome shotgun (WGS) entry which is preliminary data.</text>
</comment>
<dbReference type="STRING" id="1227455.C449_12168"/>
<proteinExistence type="predicted"/>
<protein>
    <submittedName>
        <fullName evidence="1">Uncharacterized protein</fullName>
    </submittedName>
</protein>
<evidence type="ECO:0000313" key="1">
    <source>
        <dbReference type="EMBL" id="EMA44282.1"/>
    </source>
</evidence>
<dbReference type="RefSeq" id="WP_006078295.1">
    <property type="nucleotide sequence ID" value="NZ_AOMD01000025.1"/>
</dbReference>